<feature type="region of interest" description="Disordered" evidence="1">
    <location>
        <begin position="29"/>
        <end position="60"/>
    </location>
</feature>
<dbReference type="Gramene" id="mRNA:HanXRQr2_Chr09g0361921">
    <property type="protein sequence ID" value="CDS:HanXRQr2_Chr09g0361921.1"/>
    <property type="gene ID" value="HanXRQr2_Chr09g0361921"/>
</dbReference>
<keyword evidence="4" id="KW-1185">Reference proteome</keyword>
<protein>
    <submittedName>
        <fullName evidence="3">Uncharacterized protein</fullName>
    </submittedName>
</protein>
<reference evidence="2" key="3">
    <citation type="submission" date="2020-06" db="EMBL/GenBank/DDBJ databases">
        <title>Helianthus annuus Genome sequencing and assembly Release 2.</title>
        <authorList>
            <person name="Gouzy J."/>
            <person name="Langlade N."/>
            <person name="Munos S."/>
        </authorList>
    </citation>
    <scope>NUCLEOTIDE SEQUENCE</scope>
    <source>
        <tissue evidence="2">Leaves</tissue>
    </source>
</reference>
<name>A0A251TQL9_HELAN</name>
<reference evidence="2 4" key="1">
    <citation type="journal article" date="2017" name="Nature">
        <title>The sunflower genome provides insights into oil metabolism, flowering and Asterid evolution.</title>
        <authorList>
            <person name="Badouin H."/>
            <person name="Gouzy J."/>
            <person name="Grassa C.J."/>
            <person name="Murat F."/>
            <person name="Staton S.E."/>
            <person name="Cottret L."/>
            <person name="Lelandais-Briere C."/>
            <person name="Owens G.L."/>
            <person name="Carrere S."/>
            <person name="Mayjonade B."/>
            <person name="Legrand L."/>
            <person name="Gill N."/>
            <person name="Kane N.C."/>
            <person name="Bowers J.E."/>
            <person name="Hubner S."/>
            <person name="Bellec A."/>
            <person name="Berard A."/>
            <person name="Berges H."/>
            <person name="Blanchet N."/>
            <person name="Boniface M.C."/>
            <person name="Brunel D."/>
            <person name="Catrice O."/>
            <person name="Chaidir N."/>
            <person name="Claudel C."/>
            <person name="Donnadieu C."/>
            <person name="Faraut T."/>
            <person name="Fievet G."/>
            <person name="Helmstetter N."/>
            <person name="King M."/>
            <person name="Knapp S.J."/>
            <person name="Lai Z."/>
            <person name="Le Paslier M.C."/>
            <person name="Lippi Y."/>
            <person name="Lorenzon L."/>
            <person name="Mandel J.R."/>
            <person name="Marage G."/>
            <person name="Marchand G."/>
            <person name="Marquand E."/>
            <person name="Bret-Mestries E."/>
            <person name="Morien E."/>
            <person name="Nambeesan S."/>
            <person name="Nguyen T."/>
            <person name="Pegot-Espagnet P."/>
            <person name="Pouilly N."/>
            <person name="Raftis F."/>
            <person name="Sallet E."/>
            <person name="Schiex T."/>
            <person name="Thomas J."/>
            <person name="Vandecasteele C."/>
            <person name="Vares D."/>
            <person name="Vear F."/>
            <person name="Vautrin S."/>
            <person name="Crespi M."/>
            <person name="Mangin B."/>
            <person name="Burke J.M."/>
            <person name="Salse J."/>
            <person name="Munos S."/>
            <person name="Vincourt P."/>
            <person name="Rieseberg L.H."/>
            <person name="Langlade N.B."/>
        </authorList>
    </citation>
    <scope>NUCLEOTIDE SEQUENCE [LARGE SCALE GENOMIC DNA]</scope>
    <source>
        <strain evidence="4">cv. SF193</strain>
        <tissue evidence="2">Leaves</tissue>
    </source>
</reference>
<feature type="compositionally biased region" description="Low complexity" evidence="1">
    <location>
        <begin position="29"/>
        <end position="42"/>
    </location>
</feature>
<evidence type="ECO:0000256" key="1">
    <source>
        <dbReference type="SAM" id="MobiDB-lite"/>
    </source>
</evidence>
<evidence type="ECO:0000313" key="4">
    <source>
        <dbReference type="Proteomes" id="UP000215914"/>
    </source>
</evidence>
<proteinExistence type="predicted"/>
<sequence length="72" mass="8009">MITLKSLRSLNQSKQPLPSPVIFVFASPPSSINSNPATSTATFKPSPRKETNTGLEGETFKRENISRHIYVY</sequence>
<accession>A0A251TQL9</accession>
<dbReference type="InParanoid" id="A0A251TQL9"/>
<dbReference type="EMBL" id="CM007898">
    <property type="protein sequence ID" value="OTG13425.1"/>
    <property type="molecule type" value="Genomic_DNA"/>
</dbReference>
<organism evidence="3 4">
    <name type="scientific">Helianthus annuus</name>
    <name type="common">Common sunflower</name>
    <dbReference type="NCBI Taxonomy" id="4232"/>
    <lineage>
        <taxon>Eukaryota</taxon>
        <taxon>Viridiplantae</taxon>
        <taxon>Streptophyta</taxon>
        <taxon>Embryophyta</taxon>
        <taxon>Tracheophyta</taxon>
        <taxon>Spermatophyta</taxon>
        <taxon>Magnoliopsida</taxon>
        <taxon>eudicotyledons</taxon>
        <taxon>Gunneridae</taxon>
        <taxon>Pentapetalae</taxon>
        <taxon>asterids</taxon>
        <taxon>campanulids</taxon>
        <taxon>Asterales</taxon>
        <taxon>Asteraceae</taxon>
        <taxon>Asteroideae</taxon>
        <taxon>Heliantheae alliance</taxon>
        <taxon>Heliantheae</taxon>
        <taxon>Helianthus</taxon>
    </lineage>
</organism>
<evidence type="ECO:0000313" key="3">
    <source>
        <dbReference type="EMBL" id="OTG13425.1"/>
    </source>
</evidence>
<dbReference type="AlphaFoldDB" id="A0A251TQL9"/>
<dbReference type="Proteomes" id="UP000215914">
    <property type="component" value="Chromosome 9"/>
</dbReference>
<evidence type="ECO:0000313" key="2">
    <source>
        <dbReference type="EMBL" id="KAF5788678.1"/>
    </source>
</evidence>
<reference evidence="3" key="2">
    <citation type="submission" date="2017-02" db="EMBL/GenBank/DDBJ databases">
        <title>Sunflower complete genome.</title>
        <authorList>
            <person name="Langlade N."/>
            <person name="Munos S."/>
        </authorList>
    </citation>
    <scope>NUCLEOTIDE SEQUENCE [LARGE SCALE GENOMIC DNA]</scope>
    <source>
        <tissue evidence="3">Leaves</tissue>
    </source>
</reference>
<gene>
    <name evidence="3" type="ORF">HannXRQ_Chr09g0238001</name>
    <name evidence="2" type="ORF">HanXRQr2_Chr09g0361921</name>
</gene>
<dbReference type="EMBL" id="MNCJ02000324">
    <property type="protein sequence ID" value="KAF5788678.1"/>
    <property type="molecule type" value="Genomic_DNA"/>
</dbReference>